<dbReference type="OrthoDB" id="3629423at2"/>
<evidence type="ECO:0000313" key="5">
    <source>
        <dbReference type="Proteomes" id="UP000198582"/>
    </source>
</evidence>
<dbReference type="AlphaFoldDB" id="A0A1H8YMP0"/>
<dbReference type="RefSeq" id="WP_091628142.1">
    <property type="nucleotide sequence ID" value="NZ_FOEF01000027.1"/>
</dbReference>
<protein>
    <recommendedName>
        <fullName evidence="3">DUF8017 domain-containing protein</fullName>
    </recommendedName>
</protein>
<gene>
    <name evidence="4" type="ORF">SAMN04489732_12751</name>
</gene>
<evidence type="ECO:0000313" key="4">
    <source>
        <dbReference type="EMBL" id="SEP53455.1"/>
    </source>
</evidence>
<reference evidence="4 5" key="1">
    <citation type="submission" date="2016-10" db="EMBL/GenBank/DDBJ databases">
        <authorList>
            <person name="de Groot N.N."/>
        </authorList>
    </citation>
    <scope>NUCLEOTIDE SEQUENCE [LARGE SCALE GENOMIC DNA]</scope>
    <source>
        <strain evidence="4 5">DSM 44993</strain>
    </source>
</reference>
<dbReference type="InterPro" id="IPR058330">
    <property type="entry name" value="DUF8017"/>
</dbReference>
<feature type="transmembrane region" description="Helical" evidence="2">
    <location>
        <begin position="125"/>
        <end position="144"/>
    </location>
</feature>
<keyword evidence="5" id="KW-1185">Reference proteome</keyword>
<evidence type="ECO:0000256" key="2">
    <source>
        <dbReference type="SAM" id="Phobius"/>
    </source>
</evidence>
<sequence>MFGRNRKRRDGGYQDNAALTGFGGYEPSDTPTTGYGEVRPPETTRPSAQASGIAEPFGPGAPVSGVAESLRGKSFGPGVGPAGSGNPAQGPWPSAAVPGEPGVRAEPQRIRPPGKPGRRRRGSRVAWAVVVVLGLGAAALNVFSTGDHRSTPSRPPVGYTPEPRVTVPAVVAGWQSVAGRDGSYAYDVPPSWTPKPGTVHGWDKTTTAPGITLGTSAFVDEGFCPGVSDSRRGGAGVTTEPTGDAEQAVRKAVDDLAVSAYGPESARTPGPGEDATVQIGRTPRPTRMVFADVVPKDGGPCASKHVVMGAIAISGPSSSAVLVAYADQDVPRDDLTRILRSYRGVLASDRVTSTPAAR</sequence>
<dbReference type="STRING" id="394193.SAMN04489732_12751"/>
<name>A0A1H8YMP0_9PSEU</name>
<dbReference type="Pfam" id="PF26056">
    <property type="entry name" value="DUF8017"/>
    <property type="match status" value="1"/>
</dbReference>
<evidence type="ECO:0000259" key="3">
    <source>
        <dbReference type="Pfam" id="PF26056"/>
    </source>
</evidence>
<dbReference type="EMBL" id="FOEF01000027">
    <property type="protein sequence ID" value="SEP53455.1"/>
    <property type="molecule type" value="Genomic_DNA"/>
</dbReference>
<keyword evidence="2" id="KW-1133">Transmembrane helix</keyword>
<keyword evidence="2" id="KW-0472">Membrane</keyword>
<dbReference type="Proteomes" id="UP000198582">
    <property type="component" value="Unassembled WGS sequence"/>
</dbReference>
<keyword evidence="2" id="KW-0812">Transmembrane</keyword>
<organism evidence="4 5">
    <name type="scientific">Amycolatopsis saalfeldensis</name>
    <dbReference type="NCBI Taxonomy" id="394193"/>
    <lineage>
        <taxon>Bacteria</taxon>
        <taxon>Bacillati</taxon>
        <taxon>Actinomycetota</taxon>
        <taxon>Actinomycetes</taxon>
        <taxon>Pseudonocardiales</taxon>
        <taxon>Pseudonocardiaceae</taxon>
        <taxon>Amycolatopsis</taxon>
    </lineage>
</organism>
<evidence type="ECO:0000256" key="1">
    <source>
        <dbReference type="SAM" id="MobiDB-lite"/>
    </source>
</evidence>
<feature type="domain" description="DUF8017" evidence="3">
    <location>
        <begin position="168"/>
        <end position="344"/>
    </location>
</feature>
<proteinExistence type="predicted"/>
<feature type="region of interest" description="Disordered" evidence="1">
    <location>
        <begin position="1"/>
        <end position="123"/>
    </location>
</feature>
<accession>A0A1H8YMP0</accession>